<gene>
    <name evidence="1" type="ORF">FB472_2669</name>
</gene>
<dbReference type="Proteomes" id="UP000316560">
    <property type="component" value="Unassembled WGS sequence"/>
</dbReference>
<dbReference type="RefSeq" id="WP_141991230.1">
    <property type="nucleotide sequence ID" value="NZ_VFRA01000001.1"/>
</dbReference>
<dbReference type="AlphaFoldDB" id="A0A8H2PVM2"/>
<reference evidence="1 2" key="1">
    <citation type="submission" date="2019-06" db="EMBL/GenBank/DDBJ databases">
        <title>Sequencing the genomes of 1000 actinobacteria strains.</title>
        <authorList>
            <person name="Klenk H.-P."/>
        </authorList>
    </citation>
    <scope>NUCLEOTIDE SEQUENCE [LARGE SCALE GENOMIC DNA]</scope>
    <source>
        <strain evidence="1 2">DSM 21947</strain>
    </source>
</reference>
<dbReference type="OrthoDB" id="9803828at2"/>
<name>A0A8H2PVM2_9MICO</name>
<sequence length="95" mass="10364">MASLLSQLVPFLPSLRGPKRMFSDPHKTLERIEQLQKNPANFEPQASLARQVNITSRVVNGWTAFDVGEGMIHNYPILPIPGGTAARAVVAKAIS</sequence>
<proteinExistence type="predicted"/>
<evidence type="ECO:0000313" key="2">
    <source>
        <dbReference type="Proteomes" id="UP000316560"/>
    </source>
</evidence>
<keyword evidence="2" id="KW-1185">Reference proteome</keyword>
<protein>
    <submittedName>
        <fullName evidence="1">Uncharacterized protein</fullName>
    </submittedName>
</protein>
<organism evidence="1 2">
    <name type="scientific">Rhodoglobus vestalii</name>
    <dbReference type="NCBI Taxonomy" id="193384"/>
    <lineage>
        <taxon>Bacteria</taxon>
        <taxon>Bacillati</taxon>
        <taxon>Actinomycetota</taxon>
        <taxon>Actinomycetes</taxon>
        <taxon>Micrococcales</taxon>
        <taxon>Microbacteriaceae</taxon>
        <taxon>Rhodoglobus</taxon>
    </lineage>
</organism>
<accession>A0A8H2PVM2</accession>
<dbReference type="EMBL" id="VFRA01000001">
    <property type="protein sequence ID" value="TQO21007.1"/>
    <property type="molecule type" value="Genomic_DNA"/>
</dbReference>
<evidence type="ECO:0000313" key="1">
    <source>
        <dbReference type="EMBL" id="TQO21007.1"/>
    </source>
</evidence>
<comment type="caution">
    <text evidence="1">The sequence shown here is derived from an EMBL/GenBank/DDBJ whole genome shotgun (WGS) entry which is preliminary data.</text>
</comment>